<accession>A0A7J6L8L1</accession>
<dbReference type="EMBL" id="JAAPAO010000652">
    <property type="protein sequence ID" value="KAF4655521.1"/>
    <property type="molecule type" value="Genomic_DNA"/>
</dbReference>
<dbReference type="InterPro" id="IPR016192">
    <property type="entry name" value="APOBEC/CMP_deaminase_Zn-bd"/>
</dbReference>
<evidence type="ECO:0000256" key="9">
    <source>
        <dbReference type="SAM" id="MobiDB-lite"/>
    </source>
</evidence>
<keyword evidence="12" id="KW-1185">Reference proteome</keyword>
<dbReference type="AlphaFoldDB" id="A0A7J6L8L1"/>
<feature type="region of interest" description="Disordered" evidence="9">
    <location>
        <begin position="383"/>
        <end position="403"/>
    </location>
</feature>
<proteinExistence type="predicted"/>
<reference evidence="11 12" key="1">
    <citation type="submission" date="2020-04" db="EMBL/GenBank/DDBJ databases">
        <title>Perkinsus chesapeaki whole genome sequence.</title>
        <authorList>
            <person name="Bogema D.R."/>
        </authorList>
    </citation>
    <scope>NUCLEOTIDE SEQUENCE [LARGE SCALE GENOMIC DNA]</scope>
    <source>
        <strain evidence="11">ATCC PRA-425</strain>
    </source>
</reference>
<dbReference type="GO" id="GO:0008835">
    <property type="term" value="F:diaminohydroxyphosphoribosylaminopyrimidine deaminase activity"/>
    <property type="evidence" value="ECO:0007669"/>
    <property type="project" value="InterPro"/>
</dbReference>
<organism evidence="11 12">
    <name type="scientific">Perkinsus chesapeaki</name>
    <name type="common">Clam parasite</name>
    <name type="synonym">Perkinsus andrewsi</name>
    <dbReference type="NCBI Taxonomy" id="330153"/>
    <lineage>
        <taxon>Eukaryota</taxon>
        <taxon>Sar</taxon>
        <taxon>Alveolata</taxon>
        <taxon>Perkinsozoa</taxon>
        <taxon>Perkinsea</taxon>
        <taxon>Perkinsida</taxon>
        <taxon>Perkinsidae</taxon>
        <taxon>Perkinsus</taxon>
    </lineage>
</organism>
<dbReference type="PROSITE" id="PS00903">
    <property type="entry name" value="CYT_DCMP_DEAMINASES_1"/>
    <property type="match status" value="1"/>
</dbReference>
<dbReference type="SUPFAM" id="SSF53597">
    <property type="entry name" value="Dihydrofolate reductase-like"/>
    <property type="match status" value="1"/>
</dbReference>
<keyword evidence="8" id="KW-0511">Multifunctional enzyme</keyword>
<name>A0A7J6L8L1_PERCH</name>
<dbReference type="SUPFAM" id="SSF53927">
    <property type="entry name" value="Cytidine deaminase-like"/>
    <property type="match status" value="1"/>
</dbReference>
<dbReference type="InterPro" id="IPR016193">
    <property type="entry name" value="Cytidine_deaminase-like"/>
</dbReference>
<dbReference type="GO" id="GO:0009231">
    <property type="term" value="P:riboflavin biosynthetic process"/>
    <property type="evidence" value="ECO:0007669"/>
    <property type="project" value="UniProtKB-UniPathway"/>
</dbReference>
<dbReference type="Proteomes" id="UP000591131">
    <property type="component" value="Unassembled WGS sequence"/>
</dbReference>
<evidence type="ECO:0000256" key="7">
    <source>
        <dbReference type="ARBA" id="ARBA00023002"/>
    </source>
</evidence>
<dbReference type="InterPro" id="IPR024072">
    <property type="entry name" value="DHFR-like_dom_sf"/>
</dbReference>
<feature type="compositionally biased region" description="Basic and acidic residues" evidence="9">
    <location>
        <begin position="422"/>
        <end position="446"/>
    </location>
</feature>
<dbReference type="GO" id="GO:0008703">
    <property type="term" value="F:5-amino-6-(5-phosphoribosylamino)uracil reductase activity"/>
    <property type="evidence" value="ECO:0007669"/>
    <property type="project" value="InterPro"/>
</dbReference>
<dbReference type="GO" id="GO:0008270">
    <property type="term" value="F:zinc ion binding"/>
    <property type="evidence" value="ECO:0007669"/>
    <property type="project" value="InterPro"/>
</dbReference>
<sequence>MVERSEADDIDDEEFMRMALEESEKGRLTAPPNPWVGCVIVYNGKVVGKGYHIRKGGPHAEVNALRDVQQNNIDTDGKLTAYVTLEPCSHYGTTPPCCNALIDGKVNRVVVGIEDPDTKVSGEGLKRLRDAGIDVKVGCLADDITESLRPYIKHRRYGLPLVIGKVAASLNGMVCCEDGTSQWITGSKARENSHLTLRAPSQSILVGVGTVVADDCSLTVRGVEGVEKQPLRVVLDPRGRILRTAKILRTEDAPTLVVVGRGADTSGLEGVDILEVDWDAHGGLDLVAVLRHLADRGVFQVLVEGGAKTMTKFIEKDLVDELMCRDTVEDLMGADVLGAIKSRWMHLTSECYVNGGHLPAGIKRPISANEKDDAKRARIDLVEEEEKVEANGSDDDEEEDDEFADEFDDAEFVHATAAGQKASDEEHQRVAAAEAREHEREERQKEIERKELEEWSKIKGELIDEERLLAEEDSMWKQIPDPVNCPVKMYANVEVTEMGSNKRSKWNVSADRILLSTPRGEWLASSMEGSFLHLGAETAE</sequence>
<evidence type="ECO:0000256" key="6">
    <source>
        <dbReference type="ARBA" id="ARBA00022857"/>
    </source>
</evidence>
<dbReference type="PANTHER" id="PTHR38011:SF7">
    <property type="entry name" value="2,5-DIAMINO-6-RIBOSYLAMINO-4(3H)-PYRIMIDINONE 5'-PHOSPHATE REDUCTASE"/>
    <property type="match status" value="1"/>
</dbReference>
<evidence type="ECO:0000256" key="5">
    <source>
        <dbReference type="ARBA" id="ARBA00022833"/>
    </source>
</evidence>
<protein>
    <recommendedName>
        <fullName evidence="10">CMP/dCMP-type deaminase domain-containing protein</fullName>
    </recommendedName>
</protein>
<gene>
    <name evidence="11" type="ORF">FOL47_009405</name>
</gene>
<dbReference type="Pfam" id="PF01872">
    <property type="entry name" value="RibD_C"/>
    <property type="match status" value="1"/>
</dbReference>
<dbReference type="InterPro" id="IPR002734">
    <property type="entry name" value="RibDG_C"/>
</dbReference>
<dbReference type="UniPathway" id="UPA00275">
    <property type="reaction ID" value="UER00401"/>
</dbReference>
<dbReference type="OrthoDB" id="440817at2759"/>
<feature type="region of interest" description="Disordered" evidence="9">
    <location>
        <begin position="417"/>
        <end position="446"/>
    </location>
</feature>
<keyword evidence="5" id="KW-0862">Zinc</keyword>
<dbReference type="InterPro" id="IPR004794">
    <property type="entry name" value="Eubact_RibD"/>
</dbReference>
<evidence type="ECO:0000313" key="12">
    <source>
        <dbReference type="Proteomes" id="UP000591131"/>
    </source>
</evidence>
<dbReference type="Gene3D" id="3.40.140.10">
    <property type="entry name" value="Cytidine Deaminase, domain 2"/>
    <property type="match status" value="1"/>
</dbReference>
<dbReference type="InterPro" id="IPR002125">
    <property type="entry name" value="CMP_dCMP_dom"/>
</dbReference>
<dbReference type="NCBIfam" id="TIGR00326">
    <property type="entry name" value="eubact_ribD"/>
    <property type="match status" value="1"/>
</dbReference>
<dbReference type="PANTHER" id="PTHR38011">
    <property type="entry name" value="DIHYDROFOLATE REDUCTASE FAMILY PROTEIN (AFU_ORTHOLOGUE AFUA_8G06820)"/>
    <property type="match status" value="1"/>
</dbReference>
<evidence type="ECO:0000256" key="3">
    <source>
        <dbReference type="ARBA" id="ARBA00022619"/>
    </source>
</evidence>
<dbReference type="PROSITE" id="PS51747">
    <property type="entry name" value="CYT_DCMP_DEAMINASES_2"/>
    <property type="match status" value="1"/>
</dbReference>
<comment type="pathway">
    <text evidence="2">Cofactor biosynthesis; riboflavin biosynthesis; 5-amino-6-(D-ribitylamino)uracil from GTP: step 3/4.</text>
</comment>
<dbReference type="Pfam" id="PF00383">
    <property type="entry name" value="dCMP_cyt_deam_1"/>
    <property type="match status" value="1"/>
</dbReference>
<feature type="domain" description="CMP/dCMP-type deaminase" evidence="10">
    <location>
        <begin position="10"/>
        <end position="135"/>
    </location>
</feature>
<keyword evidence="4" id="KW-0479">Metal-binding</keyword>
<evidence type="ECO:0000256" key="8">
    <source>
        <dbReference type="ARBA" id="ARBA00023268"/>
    </source>
</evidence>
<dbReference type="InterPro" id="IPR050765">
    <property type="entry name" value="Riboflavin_Biosynth_HTPR"/>
</dbReference>
<dbReference type="CDD" id="cd01284">
    <property type="entry name" value="Riboflavin_deaminase-reductase"/>
    <property type="match status" value="1"/>
</dbReference>
<keyword evidence="7" id="KW-0560">Oxidoreductase</keyword>
<evidence type="ECO:0000259" key="10">
    <source>
        <dbReference type="PROSITE" id="PS51747"/>
    </source>
</evidence>
<keyword evidence="3" id="KW-0686">Riboflavin biosynthesis</keyword>
<comment type="caution">
    <text evidence="11">The sequence shown here is derived from an EMBL/GenBank/DDBJ whole genome shotgun (WGS) entry which is preliminary data.</text>
</comment>
<evidence type="ECO:0000256" key="1">
    <source>
        <dbReference type="ARBA" id="ARBA00004882"/>
    </source>
</evidence>
<comment type="pathway">
    <text evidence="1">Cofactor biosynthesis; riboflavin biosynthesis; 5-amino-6-(D-ribitylamino)uracil from GTP: step 2/4.</text>
</comment>
<evidence type="ECO:0000256" key="2">
    <source>
        <dbReference type="ARBA" id="ARBA00004910"/>
    </source>
</evidence>
<evidence type="ECO:0000256" key="4">
    <source>
        <dbReference type="ARBA" id="ARBA00022723"/>
    </source>
</evidence>
<keyword evidence="6" id="KW-0521">NADP</keyword>
<dbReference type="Gene3D" id="3.40.430.10">
    <property type="entry name" value="Dihydrofolate Reductase, subunit A"/>
    <property type="match status" value="1"/>
</dbReference>
<evidence type="ECO:0000313" key="11">
    <source>
        <dbReference type="EMBL" id="KAF4655521.1"/>
    </source>
</evidence>